<organism evidence="4">
    <name type="scientific">Talaromyces marneffei PM1</name>
    <dbReference type="NCBI Taxonomy" id="1077442"/>
    <lineage>
        <taxon>Eukaryota</taxon>
        <taxon>Fungi</taxon>
        <taxon>Dikarya</taxon>
        <taxon>Ascomycota</taxon>
        <taxon>Pezizomycotina</taxon>
        <taxon>Eurotiomycetes</taxon>
        <taxon>Eurotiomycetidae</taxon>
        <taxon>Eurotiales</taxon>
        <taxon>Trichocomaceae</taxon>
        <taxon>Talaromyces</taxon>
        <taxon>Talaromyces sect. Talaromyces</taxon>
    </lineage>
</organism>
<evidence type="ECO:0000256" key="3">
    <source>
        <dbReference type="SAM" id="MobiDB-lite"/>
    </source>
</evidence>
<accession>A0A093UN63</accession>
<name>A0A093UN63_TALMA</name>
<protein>
    <submittedName>
        <fullName evidence="4">Uncharacterized protein</fullName>
    </submittedName>
</protein>
<dbReference type="EMBL" id="JPOX01000062">
    <property type="protein sequence ID" value="KFX41370.1"/>
    <property type="molecule type" value="Genomic_DNA"/>
</dbReference>
<dbReference type="PANTHER" id="PTHR37534">
    <property type="entry name" value="TRANSCRIPTIONAL ACTIVATOR PROTEIN UGA3"/>
    <property type="match status" value="1"/>
</dbReference>
<dbReference type="GO" id="GO:0045944">
    <property type="term" value="P:positive regulation of transcription by RNA polymerase II"/>
    <property type="evidence" value="ECO:0007669"/>
    <property type="project" value="TreeGrafter"/>
</dbReference>
<comment type="subcellular location">
    <subcellularLocation>
        <location evidence="1">Nucleus</location>
    </subcellularLocation>
</comment>
<dbReference type="HOGENOM" id="CLU_049654_0_0_1"/>
<sequence length="475" mass="53032">MLRATHIRYQSISKAESPSKGFLSIASRELDLSLSLYVLAPRSTYTNSHHSNAATRPACPRPEIFITGVASRGAGLAVYDATSWRQTLPAVAEQPHSAREDWIPGSHTSNPTKRPPTYTVGRLLCGLSSKPKLLQTEVGSHLFQHFLELVALKLSSRNDPENPWLTLFVPLAMADDLIMSTLLALGGASLCTYSRHALKQACTFYAVILRSMKHRMTELVQGNFSHLVNTLVTAIALSIFETMIGDSRGVLLYHLQACRELLQLSHRKSITIDPAVLAFILELYLYTSAVGTTFVFDDRPAKLTFDAGYDWLQSLRCGSRGYGFMVGHAGKLIQLLPRLGQTVGRWISQDCDLESSNTDEAFLSFQTELRSWVPSYDQDTKIPNLSDTISDRRPPDEALFTLIDPLIEEFLRLRATLPQESPVWSMMLWPTVMIGSLLNAFNALQQIWDDEQETVFGIVGLSMFCTRQKTTLCLI</sequence>
<dbReference type="Pfam" id="PF11951">
    <property type="entry name" value="Fungal_trans_2"/>
    <property type="match status" value="1"/>
</dbReference>
<dbReference type="AlphaFoldDB" id="A0A093UN63"/>
<gene>
    <name evidence="4" type="ORF">GQ26_0620200</name>
</gene>
<evidence type="ECO:0000256" key="2">
    <source>
        <dbReference type="ARBA" id="ARBA00023242"/>
    </source>
</evidence>
<reference evidence="4" key="1">
    <citation type="journal article" date="2014" name="PLoS Genet.">
        <title>Signature Gene Expression Reveals Novel Clues to the Molecular Mechanisms of Dimorphic Transition in Penicillium marneffei.</title>
        <authorList>
            <person name="Yang E."/>
            <person name="Wang G."/>
            <person name="Cai J."/>
            <person name="Woo P.C."/>
            <person name="Lau S.K."/>
            <person name="Yuen K.-Y."/>
            <person name="Chow W.-N."/>
            <person name="Lin X."/>
        </authorList>
    </citation>
    <scope>NUCLEOTIDE SEQUENCE [LARGE SCALE GENOMIC DNA]</scope>
    <source>
        <strain evidence="4">PM1</strain>
    </source>
</reference>
<dbReference type="InterPro" id="IPR021858">
    <property type="entry name" value="Fun_TF"/>
</dbReference>
<dbReference type="PANTHER" id="PTHR37534:SF7">
    <property type="entry name" value="TRANSCRIPTIONAL ACTIVATOR PROTEIN UGA3"/>
    <property type="match status" value="1"/>
</dbReference>
<feature type="region of interest" description="Disordered" evidence="3">
    <location>
        <begin position="95"/>
        <end position="114"/>
    </location>
</feature>
<dbReference type="GO" id="GO:0000976">
    <property type="term" value="F:transcription cis-regulatory region binding"/>
    <property type="evidence" value="ECO:0007669"/>
    <property type="project" value="TreeGrafter"/>
</dbReference>
<comment type="caution">
    <text evidence="4">The sequence shown here is derived from an EMBL/GenBank/DDBJ whole genome shotgun (WGS) entry which is preliminary data.</text>
</comment>
<dbReference type="eggNOG" id="ENOG502QWIS">
    <property type="taxonomic scope" value="Eukaryota"/>
</dbReference>
<dbReference type="GO" id="GO:0005634">
    <property type="term" value="C:nucleus"/>
    <property type="evidence" value="ECO:0007669"/>
    <property type="project" value="UniProtKB-SubCell"/>
</dbReference>
<evidence type="ECO:0000256" key="1">
    <source>
        <dbReference type="ARBA" id="ARBA00004123"/>
    </source>
</evidence>
<dbReference type="GO" id="GO:0003700">
    <property type="term" value="F:DNA-binding transcription factor activity"/>
    <property type="evidence" value="ECO:0007669"/>
    <property type="project" value="TreeGrafter"/>
</dbReference>
<proteinExistence type="predicted"/>
<evidence type="ECO:0000313" key="4">
    <source>
        <dbReference type="EMBL" id="KFX41370.1"/>
    </source>
</evidence>
<keyword evidence="2" id="KW-0539">Nucleus</keyword>